<name>A0ABD3BHW3_9LAMI</name>
<dbReference type="PANTHER" id="PTHR31351">
    <property type="entry name" value="EXPRESSED PROTEIN"/>
    <property type="match status" value="1"/>
</dbReference>
<organism evidence="4 6">
    <name type="scientific">Castilleja foliolosa</name>
    <dbReference type="NCBI Taxonomy" id="1961234"/>
    <lineage>
        <taxon>Eukaryota</taxon>
        <taxon>Viridiplantae</taxon>
        <taxon>Streptophyta</taxon>
        <taxon>Embryophyta</taxon>
        <taxon>Tracheophyta</taxon>
        <taxon>Spermatophyta</taxon>
        <taxon>Magnoliopsida</taxon>
        <taxon>eudicotyledons</taxon>
        <taxon>Gunneridae</taxon>
        <taxon>Pentapetalae</taxon>
        <taxon>asterids</taxon>
        <taxon>lamiids</taxon>
        <taxon>Lamiales</taxon>
        <taxon>Orobanchaceae</taxon>
        <taxon>Pedicularideae</taxon>
        <taxon>Castillejinae</taxon>
        <taxon>Castilleja</taxon>
    </lineage>
</organism>
<protein>
    <recommendedName>
        <fullName evidence="2">VAN3-binding protein-like auxin canalisation domain-containing protein</fullName>
    </recommendedName>
</protein>
<dbReference type="AlphaFoldDB" id="A0ABD3BHW3"/>
<reference evidence="4" key="2">
    <citation type="submission" date="2024-11" db="EMBL/GenBank/DDBJ databases">
        <authorList>
            <person name="Burger M."/>
            <person name="Chory J."/>
        </authorList>
    </citation>
    <scope>NUCLEOTIDE SEQUENCE</scope>
    <source>
        <strain evidence="4">Tecolote</strain>
        <tissue evidence="4">Flower</tissue>
    </source>
</reference>
<dbReference type="EMBL" id="JAVIJP010000087">
    <property type="protein sequence ID" value="KAL3616803.1"/>
    <property type="molecule type" value="Genomic_DNA"/>
</dbReference>
<dbReference type="PANTHER" id="PTHR31351:SF41">
    <property type="entry name" value="VAN3-BINDING PROTEIN-LIKE"/>
    <property type="match status" value="1"/>
</dbReference>
<evidence type="ECO:0000313" key="5">
    <source>
        <dbReference type="EMBL" id="KAL3637212.1"/>
    </source>
</evidence>
<evidence type="ECO:0000256" key="1">
    <source>
        <dbReference type="SAM" id="MobiDB-lite"/>
    </source>
</evidence>
<feature type="region of interest" description="Disordered" evidence="1">
    <location>
        <begin position="55"/>
        <end position="80"/>
    </location>
</feature>
<evidence type="ECO:0000259" key="2">
    <source>
        <dbReference type="Pfam" id="PF05703"/>
    </source>
</evidence>
<dbReference type="InterPro" id="IPR040269">
    <property type="entry name" value="VAB"/>
</dbReference>
<dbReference type="Pfam" id="PF05703">
    <property type="entry name" value="Auxin_canalis"/>
    <property type="match status" value="1"/>
</dbReference>
<dbReference type="Proteomes" id="UP001632038">
    <property type="component" value="Unassembled WGS sequence"/>
</dbReference>
<proteinExistence type="predicted"/>
<evidence type="ECO:0000313" key="6">
    <source>
        <dbReference type="Proteomes" id="UP001632038"/>
    </source>
</evidence>
<evidence type="ECO:0000313" key="3">
    <source>
        <dbReference type="EMBL" id="KAL3615693.1"/>
    </source>
</evidence>
<dbReference type="EMBL" id="JAVIJP010000100">
    <property type="protein sequence ID" value="KAL3615693.1"/>
    <property type="molecule type" value="Genomic_DNA"/>
</dbReference>
<sequence>MSAISSADNVRSHGDISTLTAAAATALRGVATLKARALKEVWNVAAAIPIEKGLSNTGTVPSANSRLSPLPHEPADYDRGATVDIPLDSAQDFKKKEKQLQAKEQVKGCRDGFVAVGASYEGR</sequence>
<feature type="compositionally biased region" description="Polar residues" evidence="1">
    <location>
        <begin position="55"/>
        <end position="67"/>
    </location>
</feature>
<reference evidence="3 6" key="1">
    <citation type="journal article" date="2024" name="IScience">
        <title>Strigolactones Initiate the Formation of Haustorium-like Structures in Castilleja.</title>
        <authorList>
            <person name="Buerger M."/>
            <person name="Peterson D."/>
            <person name="Chory J."/>
        </authorList>
    </citation>
    <scope>NUCLEOTIDE SEQUENCE [LARGE SCALE GENOMIC DNA]</scope>
    <source>
        <strain evidence="3">Tecolote</strain>
        <tissue evidence="3">Flower</tissue>
    </source>
</reference>
<accession>A0ABD3BHW3</accession>
<comment type="caution">
    <text evidence="4">The sequence shown here is derived from an EMBL/GenBank/DDBJ whole genome shotgun (WGS) entry which is preliminary data.</text>
</comment>
<feature type="domain" description="VAN3-binding protein-like auxin canalisation" evidence="2">
    <location>
        <begin position="2"/>
        <end position="53"/>
    </location>
</feature>
<gene>
    <name evidence="5" type="ORF">CASFOL_019511</name>
    <name evidence="4" type="ORF">CASFOL_039197</name>
    <name evidence="3" type="ORF">CASFOL_041354</name>
</gene>
<keyword evidence="6" id="KW-1185">Reference proteome</keyword>
<evidence type="ECO:0000313" key="4">
    <source>
        <dbReference type="EMBL" id="KAL3616803.1"/>
    </source>
</evidence>
<dbReference type="EMBL" id="JAVIJP010000026">
    <property type="protein sequence ID" value="KAL3637212.1"/>
    <property type="molecule type" value="Genomic_DNA"/>
</dbReference>
<dbReference type="InterPro" id="IPR008546">
    <property type="entry name" value="VAN3-bd-like_auxin_canal"/>
</dbReference>